<keyword evidence="2" id="KW-1185">Reference proteome</keyword>
<dbReference type="Proteomes" id="UP000619479">
    <property type="component" value="Unassembled WGS sequence"/>
</dbReference>
<evidence type="ECO:0000313" key="2">
    <source>
        <dbReference type="Proteomes" id="UP000619479"/>
    </source>
</evidence>
<protein>
    <submittedName>
        <fullName evidence="1">Uncharacterized protein</fullName>
    </submittedName>
</protein>
<comment type="caution">
    <text evidence="1">The sequence shown here is derived from an EMBL/GenBank/DDBJ whole genome shotgun (WGS) entry which is preliminary data.</text>
</comment>
<proteinExistence type="predicted"/>
<dbReference type="AlphaFoldDB" id="A0A919ISD8"/>
<evidence type="ECO:0000313" key="1">
    <source>
        <dbReference type="EMBL" id="GID71264.1"/>
    </source>
</evidence>
<gene>
    <name evidence="1" type="ORF">Acy02nite_91450</name>
</gene>
<name>A0A919ISD8_9ACTN</name>
<reference evidence="1" key="1">
    <citation type="submission" date="2021-01" db="EMBL/GenBank/DDBJ databases">
        <title>Whole genome shotgun sequence of Actinoplanes cyaneus NBRC 14990.</title>
        <authorList>
            <person name="Komaki H."/>
            <person name="Tamura T."/>
        </authorList>
    </citation>
    <scope>NUCLEOTIDE SEQUENCE</scope>
    <source>
        <strain evidence="1">NBRC 14990</strain>
    </source>
</reference>
<dbReference type="EMBL" id="BOMH01000110">
    <property type="protein sequence ID" value="GID71264.1"/>
    <property type="molecule type" value="Genomic_DNA"/>
</dbReference>
<accession>A0A919ISD8</accession>
<sequence>MTEQPAAAALAGIVTASAADPSSVALAEAKAAFIRLDLFTDSLLSEGGGSQP</sequence>
<organism evidence="1 2">
    <name type="scientific">Actinoplanes cyaneus</name>
    <dbReference type="NCBI Taxonomy" id="52696"/>
    <lineage>
        <taxon>Bacteria</taxon>
        <taxon>Bacillati</taxon>
        <taxon>Actinomycetota</taxon>
        <taxon>Actinomycetes</taxon>
        <taxon>Micromonosporales</taxon>
        <taxon>Micromonosporaceae</taxon>
        <taxon>Actinoplanes</taxon>
    </lineage>
</organism>